<protein>
    <recommendedName>
        <fullName evidence="1">PRISE-like Rossmann-fold domain-containing protein</fullName>
    </recommendedName>
</protein>
<accession>A0AAN6ZRG0</accession>
<dbReference type="AlphaFoldDB" id="A0AAN6ZRG0"/>
<dbReference type="SUPFAM" id="SSF51735">
    <property type="entry name" value="NAD(P)-binding Rossmann-fold domains"/>
    <property type="match status" value="1"/>
</dbReference>
<evidence type="ECO:0000313" key="3">
    <source>
        <dbReference type="Proteomes" id="UP001302676"/>
    </source>
</evidence>
<dbReference type="Proteomes" id="UP001302676">
    <property type="component" value="Unassembled WGS sequence"/>
</dbReference>
<keyword evidence="3" id="KW-1185">Reference proteome</keyword>
<dbReference type="RefSeq" id="XP_062640680.1">
    <property type="nucleotide sequence ID" value="XM_062785352.1"/>
</dbReference>
<proteinExistence type="predicted"/>
<feature type="domain" description="PRISE-like Rossmann-fold" evidence="1">
    <location>
        <begin position="437"/>
        <end position="718"/>
    </location>
</feature>
<evidence type="ECO:0000259" key="1">
    <source>
        <dbReference type="Pfam" id="PF22917"/>
    </source>
</evidence>
<comment type="caution">
    <text evidence="2">The sequence shown here is derived from an EMBL/GenBank/DDBJ whole genome shotgun (WGS) entry which is preliminary data.</text>
</comment>
<reference evidence="2" key="1">
    <citation type="journal article" date="2023" name="Mol. Phylogenet. Evol.">
        <title>Genome-scale phylogeny and comparative genomics of the fungal order Sordariales.</title>
        <authorList>
            <person name="Hensen N."/>
            <person name="Bonometti L."/>
            <person name="Westerberg I."/>
            <person name="Brannstrom I.O."/>
            <person name="Guillou S."/>
            <person name="Cros-Aarteil S."/>
            <person name="Calhoun S."/>
            <person name="Haridas S."/>
            <person name="Kuo A."/>
            <person name="Mondo S."/>
            <person name="Pangilinan J."/>
            <person name="Riley R."/>
            <person name="LaButti K."/>
            <person name="Andreopoulos B."/>
            <person name="Lipzen A."/>
            <person name="Chen C."/>
            <person name="Yan M."/>
            <person name="Daum C."/>
            <person name="Ng V."/>
            <person name="Clum A."/>
            <person name="Steindorff A."/>
            <person name="Ohm R.A."/>
            <person name="Martin F."/>
            <person name="Silar P."/>
            <person name="Natvig D.O."/>
            <person name="Lalanne C."/>
            <person name="Gautier V."/>
            <person name="Ament-Velasquez S.L."/>
            <person name="Kruys A."/>
            <person name="Hutchinson M.I."/>
            <person name="Powell A.J."/>
            <person name="Barry K."/>
            <person name="Miller A.N."/>
            <person name="Grigoriev I.V."/>
            <person name="Debuchy R."/>
            <person name="Gladieux P."/>
            <person name="Hiltunen Thoren M."/>
            <person name="Johannesson H."/>
        </authorList>
    </citation>
    <scope>NUCLEOTIDE SEQUENCE</scope>
    <source>
        <strain evidence="2">CBS 141.50</strain>
    </source>
</reference>
<dbReference type="InterPro" id="IPR055222">
    <property type="entry name" value="PRISE-like_Rossmann-fold"/>
</dbReference>
<dbReference type="GeneID" id="87821965"/>
<name>A0AAN6ZRG0_9PEZI</name>
<dbReference type="PANTHER" id="PTHR32487:SF29">
    <property type="entry name" value="NAD-DEPENDENT EPIMERASE_DEHYDRATASE DOMAIN-CONTAINING PROTEIN"/>
    <property type="match status" value="1"/>
</dbReference>
<dbReference type="CDD" id="cd08948">
    <property type="entry name" value="5beta-POR_like_SDR_a"/>
    <property type="match status" value="1"/>
</dbReference>
<dbReference type="InterPro" id="IPR036291">
    <property type="entry name" value="NAD(P)-bd_dom_sf"/>
</dbReference>
<dbReference type="Gene3D" id="1.10.600.10">
    <property type="entry name" value="Farnesyl Diphosphate Synthase"/>
    <property type="match status" value="1"/>
</dbReference>
<dbReference type="Gene3D" id="3.40.50.720">
    <property type="entry name" value="NAD(P)-binding Rossmann-like Domain"/>
    <property type="match status" value="1"/>
</dbReference>
<dbReference type="SUPFAM" id="SSF48576">
    <property type="entry name" value="Terpenoid synthases"/>
    <property type="match status" value="1"/>
</dbReference>
<evidence type="ECO:0000313" key="2">
    <source>
        <dbReference type="EMBL" id="KAK4147309.1"/>
    </source>
</evidence>
<dbReference type="InterPro" id="IPR008949">
    <property type="entry name" value="Isoprenoid_synthase_dom_sf"/>
</dbReference>
<reference evidence="2" key="2">
    <citation type="submission" date="2023-05" db="EMBL/GenBank/DDBJ databases">
        <authorList>
            <consortium name="Lawrence Berkeley National Laboratory"/>
            <person name="Steindorff A."/>
            <person name="Hensen N."/>
            <person name="Bonometti L."/>
            <person name="Westerberg I."/>
            <person name="Brannstrom I.O."/>
            <person name="Guillou S."/>
            <person name="Cros-Aarteil S."/>
            <person name="Calhoun S."/>
            <person name="Haridas S."/>
            <person name="Kuo A."/>
            <person name="Mondo S."/>
            <person name="Pangilinan J."/>
            <person name="Riley R."/>
            <person name="Labutti K."/>
            <person name="Andreopoulos B."/>
            <person name="Lipzen A."/>
            <person name="Chen C."/>
            <person name="Yanf M."/>
            <person name="Daum C."/>
            <person name="Ng V."/>
            <person name="Clum A."/>
            <person name="Ohm R."/>
            <person name="Martin F."/>
            <person name="Silar P."/>
            <person name="Natvig D."/>
            <person name="Lalanne C."/>
            <person name="Gautier V."/>
            <person name="Ament-Velasquez S.L."/>
            <person name="Kruys A."/>
            <person name="Hutchinson M.I."/>
            <person name="Powell A.J."/>
            <person name="Barry K."/>
            <person name="Miller A.N."/>
            <person name="Grigoriev I.V."/>
            <person name="Debuchy R."/>
            <person name="Gladieux P."/>
            <person name="Thoren M.H."/>
            <person name="Johannesson H."/>
        </authorList>
    </citation>
    <scope>NUCLEOTIDE SEQUENCE</scope>
    <source>
        <strain evidence="2">CBS 141.50</strain>
    </source>
</reference>
<gene>
    <name evidence="2" type="ORF">C8A04DRAFT_9097</name>
</gene>
<organism evidence="2 3">
    <name type="scientific">Dichotomopilus funicola</name>
    <dbReference type="NCBI Taxonomy" id="1934379"/>
    <lineage>
        <taxon>Eukaryota</taxon>
        <taxon>Fungi</taxon>
        <taxon>Dikarya</taxon>
        <taxon>Ascomycota</taxon>
        <taxon>Pezizomycotina</taxon>
        <taxon>Sordariomycetes</taxon>
        <taxon>Sordariomycetidae</taxon>
        <taxon>Sordariales</taxon>
        <taxon>Chaetomiaceae</taxon>
        <taxon>Dichotomopilus</taxon>
    </lineage>
</organism>
<dbReference type="Pfam" id="PF22917">
    <property type="entry name" value="PRISE"/>
    <property type="match status" value="1"/>
</dbReference>
<dbReference type="EMBL" id="MU853556">
    <property type="protein sequence ID" value="KAK4147309.1"/>
    <property type="molecule type" value="Genomic_DNA"/>
</dbReference>
<sequence>MVFFQALREYTRSSPWPENGPIFIQFKHGLGVKLEVPNFGVEADDDQSPETQGPLTRVVLAHAAFKASMQPETVATEKFFKTCTSEVNVISLFFPDIKADAIRIVFTAWLSFACVMDDILEMLEASERELALLDSIDVLSNAAHSETTNTKARTSSAQDHRVPTFARALLEHVTRYLPTKSSQAFFTAVCEVLRAHVAEIHFLQSENRDSLAEYLSIRGRTIALSPFFEVIKTEYLEEADWAFNDAWLKLQADVSRVAGLQNDMIGLVRDIEDGEQLNAVMVLMKGFKGHQNGEVNHSILSRCLAMVNAEHNRSADRCIQHMSHLHRVAETSPGSAVARVERVARHIIMMCETHLRWCSSSKRYRLEVGVNGHIATPPESVCSTLPSPVLTHGAFSELPPKTEETMQPSSTSVVHSKGIVHGLPSFPKSVETTGLTAIVTGATGLSGYHMVKVLAAAPHRWKKIYCLSSRPPPDNFFEDLGEGARRVEHLAVDFLSEPSEIAKHLQGKIDHVDHIFYFSYVQPAPKGDVMDLWANADELARVNVELFENFVGALRQTTLTPRRFMLQTGSKHYSFYLGPASIPAFETDPRVTLDRNFYYEQEDTLVGYCSAVGATWSVARPSYIVGAVRDGTLNHLIGFGIYAAVQAELGQPICFPGDYSAWDREQVQSSGLLNAYFEEWLVLAGDKTANEAFNIHDGQSFTWGRLWPYLARWYGVQWEPPSTEEGKYRVMQLPYPTTPRGYGPQLTMRSTFSLLEWSFQPHVEAAWRRLADRHQLVLDPFDDRYRARIFSFSDSAVIGDAPMTTSVRKARDCGFFGTVDSYESIFDSLRALARLRLVPAPTTEKFEA</sequence>
<dbReference type="PANTHER" id="PTHR32487">
    <property type="entry name" value="3-OXO-DELTA(4,5)-STEROID 5-BETA-REDUCTASE"/>
    <property type="match status" value="1"/>
</dbReference>
<dbReference type="Pfam" id="PF19086">
    <property type="entry name" value="Terpene_syn_C_2"/>
    <property type="match status" value="1"/>
</dbReference>